<dbReference type="AlphaFoldDB" id="A0A2X0IUL8"/>
<protein>
    <submittedName>
        <fullName evidence="1">Uncharacterized protein</fullName>
    </submittedName>
</protein>
<keyword evidence="2" id="KW-1185">Reference proteome</keyword>
<proteinExistence type="predicted"/>
<accession>A0A2X0IUL8</accession>
<reference evidence="1 2" key="1">
    <citation type="submission" date="2018-06" db="EMBL/GenBank/DDBJ databases">
        <title>Streptacidiphilus pinicola sp. nov., isolated from pine grove soil.</title>
        <authorList>
            <person name="Roh S.G."/>
            <person name="Park S."/>
            <person name="Kim M.-K."/>
            <person name="Yun B.-R."/>
            <person name="Park J."/>
            <person name="Kim M.J."/>
            <person name="Kim Y.S."/>
            <person name="Kim S.B."/>
        </authorList>
    </citation>
    <scope>NUCLEOTIDE SEQUENCE [LARGE SCALE GENOMIC DNA]</scope>
    <source>
        <strain evidence="1 2">MMS16-CNU450</strain>
    </source>
</reference>
<gene>
    <name evidence="1" type="ORF">DN069_33740</name>
</gene>
<organism evidence="1 2">
    <name type="scientific">Streptacidiphilus pinicola</name>
    <dbReference type="NCBI Taxonomy" id="2219663"/>
    <lineage>
        <taxon>Bacteria</taxon>
        <taxon>Bacillati</taxon>
        <taxon>Actinomycetota</taxon>
        <taxon>Actinomycetes</taxon>
        <taxon>Kitasatosporales</taxon>
        <taxon>Streptomycetaceae</taxon>
        <taxon>Streptacidiphilus</taxon>
    </lineage>
</organism>
<dbReference type="OrthoDB" id="3852935at2"/>
<evidence type="ECO:0000313" key="2">
    <source>
        <dbReference type="Proteomes" id="UP000248889"/>
    </source>
</evidence>
<dbReference type="Proteomes" id="UP000248889">
    <property type="component" value="Unassembled WGS sequence"/>
</dbReference>
<dbReference type="EMBL" id="QKYN01000169">
    <property type="protein sequence ID" value="RAG81256.1"/>
    <property type="molecule type" value="Genomic_DNA"/>
</dbReference>
<comment type="caution">
    <text evidence="1">The sequence shown here is derived from an EMBL/GenBank/DDBJ whole genome shotgun (WGS) entry which is preliminary data.</text>
</comment>
<name>A0A2X0IUL8_9ACTN</name>
<evidence type="ECO:0000313" key="1">
    <source>
        <dbReference type="EMBL" id="RAG81256.1"/>
    </source>
</evidence>
<sequence length="143" mass="14901">MTVLESDGGVAPGIARIERIDGGVELGHGWAVRLGQGSRGRLALEVYADEALLDVMVEGALTAEPLRGARRAAAAGPVLSWGLLPADGVTPLVRFGRGDAGEAVPRVVAERFWIALGPAGAERVSVATRPGADWEELRISAVR</sequence>
<dbReference type="RefSeq" id="WP_111507056.1">
    <property type="nucleotide sequence ID" value="NZ_QKYN01000169.1"/>
</dbReference>